<reference evidence="2 3" key="1">
    <citation type="submission" date="2019-05" db="EMBL/GenBank/DDBJ databases">
        <title>Another draft genome of Portunus trituberculatus and its Hox gene families provides insights of decapod evolution.</title>
        <authorList>
            <person name="Jeong J.-H."/>
            <person name="Song I."/>
            <person name="Kim S."/>
            <person name="Choi T."/>
            <person name="Kim D."/>
            <person name="Ryu S."/>
            <person name="Kim W."/>
        </authorList>
    </citation>
    <scope>NUCLEOTIDE SEQUENCE [LARGE SCALE GENOMIC DNA]</scope>
    <source>
        <tissue evidence="2">Muscle</tissue>
    </source>
</reference>
<dbReference type="AlphaFoldDB" id="A0A5B7JV08"/>
<keyword evidence="3" id="KW-1185">Reference proteome</keyword>
<comment type="caution">
    <text evidence="2">The sequence shown here is derived from an EMBL/GenBank/DDBJ whole genome shotgun (WGS) entry which is preliminary data.</text>
</comment>
<accession>A0A5B7JV08</accession>
<evidence type="ECO:0000256" key="1">
    <source>
        <dbReference type="SAM" id="MobiDB-lite"/>
    </source>
</evidence>
<protein>
    <submittedName>
        <fullName evidence="2">Uncharacterized protein</fullName>
    </submittedName>
</protein>
<dbReference type="EMBL" id="VSRR010124047">
    <property type="protein sequence ID" value="MPD00711.1"/>
    <property type="molecule type" value="Genomic_DNA"/>
</dbReference>
<name>A0A5B7JV08_PORTR</name>
<sequence length="69" mass="7440">MPKRCSLIPTGCCFSLLNRPVPFRPLTAMRLSGFDAQLMATSRVPRKRQNQLTDAGEAAPPIRGGAGRG</sequence>
<feature type="region of interest" description="Disordered" evidence="1">
    <location>
        <begin position="42"/>
        <end position="69"/>
    </location>
</feature>
<organism evidence="2 3">
    <name type="scientific">Portunus trituberculatus</name>
    <name type="common">Swimming crab</name>
    <name type="synonym">Neptunus trituberculatus</name>
    <dbReference type="NCBI Taxonomy" id="210409"/>
    <lineage>
        <taxon>Eukaryota</taxon>
        <taxon>Metazoa</taxon>
        <taxon>Ecdysozoa</taxon>
        <taxon>Arthropoda</taxon>
        <taxon>Crustacea</taxon>
        <taxon>Multicrustacea</taxon>
        <taxon>Malacostraca</taxon>
        <taxon>Eumalacostraca</taxon>
        <taxon>Eucarida</taxon>
        <taxon>Decapoda</taxon>
        <taxon>Pleocyemata</taxon>
        <taxon>Brachyura</taxon>
        <taxon>Eubrachyura</taxon>
        <taxon>Portunoidea</taxon>
        <taxon>Portunidae</taxon>
        <taxon>Portuninae</taxon>
        <taxon>Portunus</taxon>
    </lineage>
</organism>
<evidence type="ECO:0000313" key="3">
    <source>
        <dbReference type="Proteomes" id="UP000324222"/>
    </source>
</evidence>
<dbReference type="Proteomes" id="UP000324222">
    <property type="component" value="Unassembled WGS sequence"/>
</dbReference>
<proteinExistence type="predicted"/>
<gene>
    <name evidence="2" type="ORF">E2C01_096204</name>
</gene>
<evidence type="ECO:0000313" key="2">
    <source>
        <dbReference type="EMBL" id="MPD00711.1"/>
    </source>
</evidence>